<dbReference type="Gene3D" id="3.90.70.10">
    <property type="entry name" value="Cysteine proteinases"/>
    <property type="match status" value="2"/>
</dbReference>
<dbReference type="HOGENOM" id="CLU_009919_0_0_1"/>
<keyword evidence="5" id="KW-0833">Ubl conjugation pathway</keyword>
<evidence type="ECO:0000256" key="6">
    <source>
        <dbReference type="ARBA" id="ARBA00022801"/>
    </source>
</evidence>
<dbReference type="GO" id="GO:0004843">
    <property type="term" value="F:cysteine-type deubiquitinase activity"/>
    <property type="evidence" value="ECO:0007669"/>
    <property type="project" value="UniProtKB-EC"/>
</dbReference>
<keyword evidence="7" id="KW-0788">Thiol protease</keyword>
<dbReference type="AlphaFoldDB" id="T5A743"/>
<dbReference type="SUPFAM" id="SSF54001">
    <property type="entry name" value="Cysteine proteinases"/>
    <property type="match status" value="1"/>
</dbReference>
<feature type="compositionally biased region" description="Basic and acidic residues" evidence="8">
    <location>
        <begin position="1"/>
        <end position="16"/>
    </location>
</feature>
<dbReference type="GO" id="GO:0006508">
    <property type="term" value="P:proteolysis"/>
    <property type="evidence" value="ECO:0007669"/>
    <property type="project" value="UniProtKB-KW"/>
</dbReference>
<feature type="compositionally biased region" description="Low complexity" evidence="8">
    <location>
        <begin position="343"/>
        <end position="357"/>
    </location>
</feature>
<dbReference type="InterPro" id="IPR001394">
    <property type="entry name" value="Peptidase_C19_UCH"/>
</dbReference>
<dbReference type="GO" id="GO:0005634">
    <property type="term" value="C:nucleus"/>
    <property type="evidence" value="ECO:0007669"/>
    <property type="project" value="UniProtKB-SubCell"/>
</dbReference>
<dbReference type="PANTHER" id="PTHR24006">
    <property type="entry name" value="UBIQUITIN CARBOXYL-TERMINAL HYDROLASE"/>
    <property type="match status" value="1"/>
</dbReference>
<dbReference type="Pfam" id="PF00443">
    <property type="entry name" value="UCH"/>
    <property type="match status" value="1"/>
</dbReference>
<feature type="region of interest" description="Disordered" evidence="8">
    <location>
        <begin position="735"/>
        <end position="778"/>
    </location>
</feature>
<comment type="catalytic activity">
    <reaction evidence="1">
        <text>Thiol-dependent hydrolysis of ester, thioester, amide, peptide and isopeptide bonds formed by the C-terminal Gly of ubiquitin (a 76-residue protein attached to proteins as an intracellular targeting signal).</text>
        <dbReference type="EC" id="3.4.19.12"/>
    </reaction>
</comment>
<dbReference type="Proteomes" id="UP000019374">
    <property type="component" value="Unassembled WGS sequence"/>
</dbReference>
<feature type="compositionally biased region" description="Basic residues" evidence="8">
    <location>
        <begin position="839"/>
        <end position="852"/>
    </location>
</feature>
<feature type="region of interest" description="Disordered" evidence="8">
    <location>
        <begin position="669"/>
        <end position="692"/>
    </location>
</feature>
<feature type="region of interest" description="Disordered" evidence="8">
    <location>
        <begin position="791"/>
        <end position="866"/>
    </location>
</feature>
<evidence type="ECO:0000256" key="7">
    <source>
        <dbReference type="ARBA" id="ARBA00022807"/>
    </source>
</evidence>
<dbReference type="InterPro" id="IPR038765">
    <property type="entry name" value="Papain-like_cys_pep_sf"/>
</dbReference>
<keyword evidence="6 10" id="KW-0378">Hydrolase</keyword>
<proteinExistence type="inferred from homology"/>
<evidence type="ECO:0000256" key="1">
    <source>
        <dbReference type="ARBA" id="ARBA00000707"/>
    </source>
</evidence>
<organism evidence="10 11">
    <name type="scientific">Ophiocordyceps sinensis (strain Co18 / CGMCC 3.14243)</name>
    <name type="common">Yarsagumba caterpillar fungus</name>
    <name type="synonym">Hirsutella sinensis</name>
    <dbReference type="NCBI Taxonomy" id="911162"/>
    <lineage>
        <taxon>Eukaryota</taxon>
        <taxon>Fungi</taxon>
        <taxon>Dikarya</taxon>
        <taxon>Ascomycota</taxon>
        <taxon>Pezizomycotina</taxon>
        <taxon>Sordariomycetes</taxon>
        <taxon>Hypocreomycetidae</taxon>
        <taxon>Hypocreales</taxon>
        <taxon>Ophiocordycipitaceae</taxon>
        <taxon>Ophiocordyceps</taxon>
    </lineage>
</organism>
<feature type="region of interest" description="Disordered" evidence="8">
    <location>
        <begin position="308"/>
        <end position="411"/>
    </location>
</feature>
<evidence type="ECO:0000256" key="4">
    <source>
        <dbReference type="ARBA" id="ARBA00022670"/>
    </source>
</evidence>
<evidence type="ECO:0000256" key="3">
    <source>
        <dbReference type="ARBA" id="ARBA00012759"/>
    </source>
</evidence>
<comment type="similarity">
    <text evidence="2">Belongs to the peptidase C19 family.</text>
</comment>
<dbReference type="EC" id="3.4.19.12" evidence="3"/>
<evidence type="ECO:0000256" key="2">
    <source>
        <dbReference type="ARBA" id="ARBA00009085"/>
    </source>
</evidence>
<evidence type="ECO:0000313" key="10">
    <source>
        <dbReference type="EMBL" id="EQL01300.1"/>
    </source>
</evidence>
<evidence type="ECO:0000256" key="8">
    <source>
        <dbReference type="SAM" id="MobiDB-lite"/>
    </source>
</evidence>
<gene>
    <name evidence="10" type="ORF">OCS_02992</name>
</gene>
<feature type="compositionally biased region" description="Basic and acidic residues" evidence="8">
    <location>
        <begin position="308"/>
        <end position="336"/>
    </location>
</feature>
<feature type="compositionally biased region" description="Polar residues" evidence="8">
    <location>
        <begin position="763"/>
        <end position="773"/>
    </location>
</feature>
<sequence length="866" mass="95700">MKEFPIKFRSLRDKNASHRRSKSVPAGTKETKLRLLPPQTPKSPVADLSLQSRPPSAEALRAMFKMDGSKQSSKQEAEIEATKIEEIQRRLDRLSITSVSTDHIRDVLATKFADGDPTRAAEFIDLEQKAQAGIIVSHDPSVALLGAENREGVTCYLDALLFAMFSKLDAFECMLNNDFPLEDPKYKLVNLLRLWVNILRSGKLVHTDLTKLIQGALGDCGWADARLLEQQDTSEAFVFLTETLQLPLLSLQVDLFHQGKKEKDDHKVVFERLLNLAVPPDPEGRGVKLEDCLEEYFNARVDVLRDSEEAKKSTMDDVRSEERPVLSHHDTVRLVDGDEAAVPTSMTTSPTETSPSTFVFEDAREDNDSPLANGTAHECGISQQNGVSGAGGHEEANGSQTPPPPRETSTSVIRRVVVDEQGRPAGDMSNLQKARRKGSSVIKAVTIPAWQFFRLIPWHALTNTEPQNDTDVAMNFDQRPIVGICLKRYAVNESGQPQRINTFIDIPDSLRLPHFMLASGRELEKENGLSTEYKLVLQSVVCHRGDSVQSGHYIAFARVAPKLLKDNRKHSFDPPPDYEEAQWVRFDDLESENRVVFVDDIKQSLKEEMPYLLFYQVVPMVDMTCPSTEGTETEPPSYDESKLSFDMASSGSLCDGDLSGCGRHAGHRREETLVAETPVRSKPPSIRLSSEGERLPRPFFDKNWPGWNTGSMAGDSRRPSIVCIDSEAVTPAITSDASSPVISPNDEPTTSRLSRAASRFTLGRQSRSASQSGEGRISFSMTRLGGLMKTSKEPLAEPNGFTISTAGSAGPPNLDTPSKAPESPLDGEKSPTQPQCTASKRKRGKSKDKMKHGSNGSQPERECSVM</sequence>
<dbReference type="InterPro" id="IPR050164">
    <property type="entry name" value="Peptidase_C19"/>
</dbReference>
<feature type="region of interest" description="Disordered" evidence="8">
    <location>
        <begin position="1"/>
        <end position="52"/>
    </location>
</feature>
<reference evidence="10 11" key="1">
    <citation type="journal article" date="2013" name="Chin. Sci. Bull.">
        <title>Genome survey uncovers the secrets of sex and lifestyle in caterpillar fungus.</title>
        <authorList>
            <person name="Hu X."/>
            <person name="Zhang Y."/>
            <person name="Xiao G."/>
            <person name="Zheng P."/>
            <person name="Xia Y."/>
            <person name="Zhang X."/>
            <person name="St Leger R.J."/>
            <person name="Liu X."/>
            <person name="Wang C."/>
        </authorList>
    </citation>
    <scope>NUCLEOTIDE SEQUENCE [LARGE SCALE GENOMIC DNA]</scope>
    <source>
        <strain evidence="11">Co18 / CGMCC 3.14243</strain>
        <tissue evidence="10">Fruit-body</tissue>
    </source>
</reference>
<protein>
    <recommendedName>
        <fullName evidence="3">ubiquitinyl hydrolase 1</fullName>
        <ecNumber evidence="3">3.4.19.12</ecNumber>
    </recommendedName>
</protein>
<dbReference type="OrthoDB" id="6287070at2759"/>
<evidence type="ECO:0000259" key="9">
    <source>
        <dbReference type="PROSITE" id="PS50235"/>
    </source>
</evidence>
<dbReference type="GO" id="GO:0005829">
    <property type="term" value="C:cytosol"/>
    <property type="evidence" value="ECO:0007669"/>
    <property type="project" value="TreeGrafter"/>
</dbReference>
<evidence type="ECO:0000256" key="5">
    <source>
        <dbReference type="ARBA" id="ARBA00022786"/>
    </source>
</evidence>
<keyword evidence="4" id="KW-0645">Protease</keyword>
<name>T5A743_OPHSC</name>
<feature type="compositionally biased region" description="Polar residues" evidence="8">
    <location>
        <begin position="735"/>
        <end position="753"/>
    </location>
</feature>
<dbReference type="PANTHER" id="PTHR24006:SF722">
    <property type="entry name" value="UBIQUITIN CARBOXYL-TERMINAL HYDROLASE 48"/>
    <property type="match status" value="1"/>
</dbReference>
<dbReference type="eggNOG" id="ENOG502RZJR">
    <property type="taxonomic scope" value="Eukaryota"/>
</dbReference>
<accession>T5A743</accession>
<dbReference type="GO" id="GO:0016579">
    <property type="term" value="P:protein deubiquitination"/>
    <property type="evidence" value="ECO:0007669"/>
    <property type="project" value="InterPro"/>
</dbReference>
<dbReference type="EMBL" id="KE652521">
    <property type="protein sequence ID" value="EQL01300.1"/>
    <property type="molecule type" value="Genomic_DNA"/>
</dbReference>
<evidence type="ECO:0000313" key="11">
    <source>
        <dbReference type="Proteomes" id="UP000019374"/>
    </source>
</evidence>
<dbReference type="InterPro" id="IPR028889">
    <property type="entry name" value="USP"/>
</dbReference>
<dbReference type="PROSITE" id="PS50235">
    <property type="entry name" value="USP_3"/>
    <property type="match status" value="1"/>
</dbReference>
<feature type="domain" description="USP" evidence="9">
    <location>
        <begin position="145"/>
        <end position="618"/>
    </location>
</feature>